<feature type="transmembrane region" description="Helical" evidence="1">
    <location>
        <begin position="64"/>
        <end position="84"/>
    </location>
</feature>
<feature type="transmembrane region" description="Helical" evidence="1">
    <location>
        <begin position="207"/>
        <end position="226"/>
    </location>
</feature>
<dbReference type="OrthoDB" id="1082403at2"/>
<dbReference type="AlphaFoldDB" id="V8CQN0"/>
<evidence type="ECO:0000256" key="1">
    <source>
        <dbReference type="SAM" id="Phobius"/>
    </source>
</evidence>
<dbReference type="HOGENOM" id="CLU_1179371_0_0_10"/>
<comment type="caution">
    <text evidence="2">The sequence shown here is derived from an EMBL/GenBank/DDBJ whole genome shotgun (WGS) entry which is preliminary data.</text>
</comment>
<name>V8CQN0_9BACT</name>
<dbReference type="EMBL" id="AZJH01000007">
    <property type="protein sequence ID" value="ETD29412.1"/>
    <property type="molecule type" value="Genomic_DNA"/>
</dbReference>
<sequence length="235" mass="26818">MERNCNRRAHVNIVAYARALWAATKKKRRNTAIAILIPMVLVEMVTAAFRGFGSPTGNGGGGSVIYVIYPLFILVCCIAASFGMSRKYEIPVLRVPVWGEWVVRWIIFVLLPFFFFLFVTHLLDIFVATPTYQPAPWEVGLEPFPGSYTLPFVFFIMSFFFAVSVYFPFLSFFAGLLILAIVIIISLIFIPRAVFWYGGMEDTSWEVIVFLLAMGVLALTLSYYRLKCYRTDDFE</sequence>
<accession>V8CQN0</accession>
<evidence type="ECO:0000313" key="2">
    <source>
        <dbReference type="EMBL" id="ETD29412.1"/>
    </source>
</evidence>
<protein>
    <submittedName>
        <fullName evidence="2">Uncharacterized protein</fullName>
    </submittedName>
</protein>
<dbReference type="Proteomes" id="UP000018727">
    <property type="component" value="Unassembled WGS sequence"/>
</dbReference>
<keyword evidence="1" id="KW-1133">Transmembrane helix</keyword>
<evidence type="ECO:0000313" key="3">
    <source>
        <dbReference type="Proteomes" id="UP000018727"/>
    </source>
</evidence>
<feature type="transmembrane region" description="Helical" evidence="1">
    <location>
        <begin position="32"/>
        <end position="52"/>
    </location>
</feature>
<feature type="transmembrane region" description="Helical" evidence="1">
    <location>
        <begin position="176"/>
        <end position="195"/>
    </location>
</feature>
<feature type="transmembrane region" description="Helical" evidence="1">
    <location>
        <begin position="148"/>
        <end position="169"/>
    </location>
</feature>
<gene>
    <name evidence="2" type="ORF">HMPREF1173_00608</name>
</gene>
<organism evidence="2 3">
    <name type="scientific">Prevotella nigrescens CC14M</name>
    <dbReference type="NCBI Taxonomy" id="1073366"/>
    <lineage>
        <taxon>Bacteria</taxon>
        <taxon>Pseudomonadati</taxon>
        <taxon>Bacteroidota</taxon>
        <taxon>Bacteroidia</taxon>
        <taxon>Bacteroidales</taxon>
        <taxon>Prevotellaceae</taxon>
        <taxon>Prevotella</taxon>
    </lineage>
</organism>
<reference evidence="2 3" key="1">
    <citation type="submission" date="2013-10" db="EMBL/GenBank/DDBJ databases">
        <title>The Genome Sequence of Prevotella nigrescens CC14M.</title>
        <authorList>
            <consortium name="The Broad Institute Genomics Platform"/>
            <person name="Earl A."/>
            <person name="Allen-Vercoe E."/>
            <person name="Daigneault M."/>
            <person name="Young S.K."/>
            <person name="Zeng Q."/>
            <person name="Gargeya S."/>
            <person name="Fitzgerald M."/>
            <person name="Abouelleil A."/>
            <person name="Alvarado L."/>
            <person name="Chapman S.B."/>
            <person name="Gainer-Dewar J."/>
            <person name="Goldberg J."/>
            <person name="Griggs A."/>
            <person name="Gujja S."/>
            <person name="Hansen M."/>
            <person name="Howarth C."/>
            <person name="Imamovic A."/>
            <person name="Ireland A."/>
            <person name="Larimer J."/>
            <person name="McCowan C."/>
            <person name="Murphy C."/>
            <person name="Pearson M."/>
            <person name="Poon T.W."/>
            <person name="Priest M."/>
            <person name="Roberts A."/>
            <person name="Saif S."/>
            <person name="Shea T."/>
            <person name="Sykes S."/>
            <person name="Wortman J."/>
            <person name="Nusbaum C."/>
            <person name="Birren B."/>
        </authorList>
    </citation>
    <scope>NUCLEOTIDE SEQUENCE [LARGE SCALE GENOMIC DNA]</scope>
    <source>
        <strain evidence="2 3">CC14M</strain>
    </source>
</reference>
<feature type="transmembrane region" description="Helical" evidence="1">
    <location>
        <begin position="105"/>
        <end position="128"/>
    </location>
</feature>
<keyword evidence="3" id="KW-1185">Reference proteome</keyword>
<keyword evidence="1" id="KW-0812">Transmembrane</keyword>
<keyword evidence="1" id="KW-0472">Membrane</keyword>
<proteinExistence type="predicted"/>
<dbReference type="PATRIC" id="fig|1073366.3.peg.637"/>
<dbReference type="RefSeq" id="WP_023925151.1">
    <property type="nucleotide sequence ID" value="NZ_KI669441.1"/>
</dbReference>